<dbReference type="InterPro" id="IPR006829">
    <property type="entry name" value="LXG_dom"/>
</dbReference>
<reference evidence="4 5" key="1">
    <citation type="submission" date="2019-11" db="EMBL/GenBank/DDBJ databases">
        <title>Genome sequences of 17 halophilic strains isolated from different environments.</title>
        <authorList>
            <person name="Furrow R.E."/>
        </authorList>
    </citation>
    <scope>NUCLEOTIDE SEQUENCE [LARGE SCALE GENOMIC DNA]</scope>
    <source>
        <strain evidence="4 5">22506_14_FS</strain>
    </source>
</reference>
<evidence type="ECO:0000313" key="5">
    <source>
        <dbReference type="Proteomes" id="UP000447833"/>
    </source>
</evidence>
<gene>
    <name evidence="4" type="ORF">GLW07_13915</name>
</gene>
<evidence type="ECO:0000259" key="3">
    <source>
        <dbReference type="PROSITE" id="PS51756"/>
    </source>
</evidence>
<dbReference type="AlphaFoldDB" id="A0A845F0Y9"/>
<accession>A0A845F0Y9</accession>
<evidence type="ECO:0000256" key="1">
    <source>
        <dbReference type="ARBA" id="ARBA00034117"/>
    </source>
</evidence>
<keyword evidence="2" id="KW-0812">Transmembrane</keyword>
<proteinExistence type="inferred from homology"/>
<keyword evidence="2" id="KW-1133">Transmembrane helix</keyword>
<dbReference type="Pfam" id="PF04740">
    <property type="entry name" value="LXG"/>
    <property type="match status" value="1"/>
</dbReference>
<dbReference type="PROSITE" id="PS51756">
    <property type="entry name" value="LXG"/>
    <property type="match status" value="1"/>
</dbReference>
<feature type="domain" description="LXG" evidence="3">
    <location>
        <begin position="17"/>
        <end position="252"/>
    </location>
</feature>
<dbReference type="EMBL" id="WMEY01000004">
    <property type="protein sequence ID" value="MYL64449.1"/>
    <property type="molecule type" value="Genomic_DNA"/>
</dbReference>
<sequence length="479" mass="52034">MRTRSSLLLFRYVRNAIMKTLDAESLHQGVENTSAAIKGIRSHTNDLRLSIENFISSEASFNGQGGKAVRSFYQECHLPFLSYMENVITHFEEKLVNLTSSLKSFEPQESGFVREDFLTNDVSNGLQKAQNVTEQLTSESNSIIKNVNDIIYIPELQQNDFNATIHRGQKKTTEVLEDLHSLDKSQANNLDTFLQECQTLMNYITEVSTKFQSGDISVSGYKVGTMSAIPAYKTVMSNLSSDSIGTSTVGKAVQAKKSNNVRFDPMAPYKGPSGAYRIATDGVAFYSAGREVNGGFKVSKFGKRENAKYRVYESKYNKFSTPPKNGRNYKIHSKKYIESQVNRGNSLNLNASKFLNGKAGAISAVKSKIGWLGVGITTFDNVRKNIQNDGSTSKIIGDAAVDVAIGAATLAAGGAFAALAVSAGAPVLIGTGVTIVASLTVSYVFDGLKINNKSIGDHVKKGVQSVAGWFSDTAESIFD</sequence>
<keyword evidence="2" id="KW-0472">Membrane</keyword>
<protein>
    <recommendedName>
        <fullName evidence="3">LXG domain-containing protein</fullName>
    </recommendedName>
</protein>
<evidence type="ECO:0000313" key="4">
    <source>
        <dbReference type="EMBL" id="MYL64449.1"/>
    </source>
</evidence>
<feature type="transmembrane region" description="Helical" evidence="2">
    <location>
        <begin position="427"/>
        <end position="445"/>
    </location>
</feature>
<dbReference type="Proteomes" id="UP000447833">
    <property type="component" value="Unassembled WGS sequence"/>
</dbReference>
<evidence type="ECO:0000256" key="2">
    <source>
        <dbReference type="SAM" id="Phobius"/>
    </source>
</evidence>
<organism evidence="4 5">
    <name type="scientific">Guptibacillus hwajinpoensis</name>
    <dbReference type="NCBI Taxonomy" id="208199"/>
    <lineage>
        <taxon>Bacteria</taxon>
        <taxon>Bacillati</taxon>
        <taxon>Bacillota</taxon>
        <taxon>Bacilli</taxon>
        <taxon>Bacillales</taxon>
        <taxon>Guptibacillaceae</taxon>
        <taxon>Guptibacillus</taxon>
    </lineage>
</organism>
<comment type="similarity">
    <text evidence="1">In the N-terminal section; belongs to the LXG family.</text>
</comment>
<comment type="caution">
    <text evidence="4">The sequence shown here is derived from an EMBL/GenBank/DDBJ whole genome shotgun (WGS) entry which is preliminary data.</text>
</comment>
<name>A0A845F0Y9_9BACL</name>